<dbReference type="PROSITE" id="PS50172">
    <property type="entry name" value="BRCT"/>
    <property type="match status" value="1"/>
</dbReference>
<name>A0AAV7IJQ5_COTGL</name>
<dbReference type="GO" id="GO:0005634">
    <property type="term" value="C:nucleus"/>
    <property type="evidence" value="ECO:0007669"/>
    <property type="project" value="InterPro"/>
</dbReference>
<dbReference type="AlphaFoldDB" id="A0AAV7IJQ5"/>
<dbReference type="InterPro" id="IPR001357">
    <property type="entry name" value="BRCT_dom"/>
</dbReference>
<proteinExistence type="predicted"/>
<dbReference type="Gene3D" id="2.60.120.260">
    <property type="entry name" value="Galactose-binding domain-like"/>
    <property type="match status" value="1"/>
</dbReference>
<evidence type="ECO:0000256" key="1">
    <source>
        <dbReference type="SAM" id="MobiDB-lite"/>
    </source>
</evidence>
<dbReference type="EMBL" id="JAHXZJ010001119">
    <property type="protein sequence ID" value="KAH0553868.1"/>
    <property type="molecule type" value="Genomic_DNA"/>
</dbReference>
<gene>
    <name evidence="3" type="ORF">KQX54_005387</name>
</gene>
<evidence type="ECO:0000313" key="4">
    <source>
        <dbReference type="Proteomes" id="UP000826195"/>
    </source>
</evidence>
<feature type="compositionally biased region" description="Basic and acidic residues" evidence="1">
    <location>
        <begin position="201"/>
        <end position="240"/>
    </location>
</feature>
<organism evidence="3 4">
    <name type="scientific">Cotesia glomerata</name>
    <name type="common">Lepidopteran parasitic wasp</name>
    <name type="synonym">Apanteles glomeratus</name>
    <dbReference type="NCBI Taxonomy" id="32391"/>
    <lineage>
        <taxon>Eukaryota</taxon>
        <taxon>Metazoa</taxon>
        <taxon>Ecdysozoa</taxon>
        <taxon>Arthropoda</taxon>
        <taxon>Hexapoda</taxon>
        <taxon>Insecta</taxon>
        <taxon>Pterygota</taxon>
        <taxon>Neoptera</taxon>
        <taxon>Endopterygota</taxon>
        <taxon>Hymenoptera</taxon>
        <taxon>Apocrita</taxon>
        <taxon>Ichneumonoidea</taxon>
        <taxon>Braconidae</taxon>
        <taxon>Microgastrinae</taxon>
        <taxon>Cotesia</taxon>
    </lineage>
</organism>
<protein>
    <recommendedName>
        <fullName evidence="2">BRCT domain-containing protein</fullName>
    </recommendedName>
</protein>
<dbReference type="Gene3D" id="3.40.50.10190">
    <property type="entry name" value="BRCT domain"/>
    <property type="match status" value="1"/>
</dbReference>
<dbReference type="GO" id="GO:0006284">
    <property type="term" value="P:base-excision repair"/>
    <property type="evidence" value="ECO:0007669"/>
    <property type="project" value="TreeGrafter"/>
</dbReference>
<dbReference type="InterPro" id="IPR036420">
    <property type="entry name" value="BRCT_dom_sf"/>
</dbReference>
<dbReference type="InterPro" id="IPR002706">
    <property type="entry name" value="Xrcc1_N"/>
</dbReference>
<accession>A0AAV7IJQ5</accession>
<dbReference type="Pfam" id="PF00533">
    <property type="entry name" value="BRCT"/>
    <property type="match status" value="1"/>
</dbReference>
<dbReference type="Pfam" id="PF01834">
    <property type="entry name" value="XRCC1_N"/>
    <property type="match status" value="1"/>
</dbReference>
<feature type="compositionally biased region" description="Acidic residues" evidence="1">
    <location>
        <begin position="489"/>
        <end position="501"/>
    </location>
</feature>
<feature type="compositionally biased region" description="Basic and acidic residues" evidence="1">
    <location>
        <begin position="286"/>
        <end position="303"/>
    </location>
</feature>
<dbReference type="SUPFAM" id="SSF49785">
    <property type="entry name" value="Galactose-binding domain-like"/>
    <property type="match status" value="1"/>
</dbReference>
<dbReference type="InterPro" id="IPR008979">
    <property type="entry name" value="Galactose-bd-like_sf"/>
</dbReference>
<dbReference type="GO" id="GO:0003684">
    <property type="term" value="F:damaged DNA binding"/>
    <property type="evidence" value="ECO:0007669"/>
    <property type="project" value="InterPro"/>
</dbReference>
<dbReference type="Proteomes" id="UP000826195">
    <property type="component" value="Unassembled WGS sequence"/>
</dbReference>
<sequence length="501" mass="57056">MIIKLEKIISCSSEHPSYPASNLLHNPPPGPWKCAKPGERLSTVIFELPESSCIIGLDIGNYRSCVVIVDASTSQEPDNWVPLVNHQFMTHEEAANSKFKDQVQLFTKKELKAEAIKTKFDRVKVTCLQSANLRELFGLSFITLRTEVILDTGIDVFGRFKLKSEDSESDSMLNFKERFMKLLPDKQKSYKDSLLEKMKETRLSNFNKRQESEEKKPRKRPLLEKLEAGKSDEVFGKKNNSEPSSGNSDSNSNNNSSMFSNVNHNYDNGRLTDVARTPFGDVIPPEVKKTPKQVNDKKKVDRASTSKVDGGKVIKDKAKVIIISKDKCDVCSRSPDEFCKVCKKLPPPKLDKSPPRKKAKVKEVKTVKKEFYKLLDDVRFSLSGYVNPQRDEVRRKALKMGAKYVADPNTTDNKCTHLICAFKNTPKYQQLQGHAKIVSHVFIEECFDHKKRYPWRRYALSGKDKKADESEEEIEGSTSPVRPPNPYEQETDSDTDDDNNY</sequence>
<evidence type="ECO:0000259" key="2">
    <source>
        <dbReference type="PROSITE" id="PS50172"/>
    </source>
</evidence>
<evidence type="ECO:0000313" key="3">
    <source>
        <dbReference type="EMBL" id="KAH0553868.1"/>
    </source>
</evidence>
<feature type="domain" description="BRCT" evidence="2">
    <location>
        <begin position="370"/>
        <end position="460"/>
    </location>
</feature>
<keyword evidence="4" id="KW-1185">Reference proteome</keyword>
<feature type="compositionally biased region" description="Low complexity" evidence="1">
    <location>
        <begin position="241"/>
        <end position="265"/>
    </location>
</feature>
<comment type="caution">
    <text evidence="3">The sequence shown here is derived from an EMBL/GenBank/DDBJ whole genome shotgun (WGS) entry which is preliminary data.</text>
</comment>
<dbReference type="SUPFAM" id="SSF52113">
    <property type="entry name" value="BRCT domain"/>
    <property type="match status" value="1"/>
</dbReference>
<reference evidence="3 4" key="1">
    <citation type="journal article" date="2021" name="J. Hered.">
        <title>A chromosome-level genome assembly of the parasitoid wasp, Cotesia glomerata (Hymenoptera: Braconidae).</title>
        <authorList>
            <person name="Pinto B.J."/>
            <person name="Weis J.J."/>
            <person name="Gamble T."/>
            <person name="Ode P.J."/>
            <person name="Paul R."/>
            <person name="Zaspel J.M."/>
        </authorList>
    </citation>
    <scope>NUCLEOTIDE SEQUENCE [LARGE SCALE GENOMIC DNA]</scope>
    <source>
        <strain evidence="3">CgM1</strain>
    </source>
</reference>
<dbReference type="GO" id="GO:0000012">
    <property type="term" value="P:single strand break repair"/>
    <property type="evidence" value="ECO:0007669"/>
    <property type="project" value="InterPro"/>
</dbReference>
<feature type="region of interest" description="Disordered" evidence="1">
    <location>
        <begin position="461"/>
        <end position="501"/>
    </location>
</feature>
<dbReference type="PANTHER" id="PTHR11370:SF5">
    <property type="entry name" value="DNA REPAIR PROTEIN XRCC1"/>
    <property type="match status" value="1"/>
</dbReference>
<dbReference type="SMART" id="SM00292">
    <property type="entry name" value="BRCT"/>
    <property type="match status" value="1"/>
</dbReference>
<dbReference type="PANTHER" id="PTHR11370">
    <property type="entry name" value="DNA-REPAIR PROTEIN XRCC1"/>
    <property type="match status" value="1"/>
</dbReference>
<feature type="region of interest" description="Disordered" evidence="1">
    <location>
        <begin position="201"/>
        <end position="303"/>
    </location>
</feature>